<gene>
    <name evidence="11" type="ORF">CLUMA_CG010029</name>
</gene>
<keyword evidence="12" id="KW-1185">Reference proteome</keyword>
<feature type="transmembrane region" description="Helical" evidence="10">
    <location>
        <begin position="224"/>
        <end position="245"/>
    </location>
</feature>
<evidence type="ECO:0000313" key="11">
    <source>
        <dbReference type="EMBL" id="CRK96723.1"/>
    </source>
</evidence>
<evidence type="ECO:0000256" key="2">
    <source>
        <dbReference type="ARBA" id="ARBA00022516"/>
    </source>
</evidence>
<sequence>MNSTEILIKIYKHECYINFSSLIILLLIFAAYLWFVLIAGPKYMKKREACNVTNLIRTYNIYQVFCCIFYVVGSYSLGFTLNHLFKCQRFAFLDDDARLSIYVGSWLFLSLRVHEFIETIFFILRKKFNQASFLHIFHHIGSVATTWLFIVSNAELMAVYIAQLNSAVHIIMYTYYFISSFKDKRIQNVISRVKPLITIIQLLQFVIIIAHCTIAILPDCGASYFFHLQILNFVILFILFGKFFVDTYSRSELQLINIKT</sequence>
<name>A0A1J1I930_9DIPT</name>
<dbReference type="GO" id="GO:0034625">
    <property type="term" value="P:fatty acid elongation, monounsaturated fatty acid"/>
    <property type="evidence" value="ECO:0007669"/>
    <property type="project" value="TreeGrafter"/>
</dbReference>
<evidence type="ECO:0000256" key="7">
    <source>
        <dbReference type="ARBA" id="ARBA00023098"/>
    </source>
</evidence>
<evidence type="ECO:0000256" key="4">
    <source>
        <dbReference type="ARBA" id="ARBA00022692"/>
    </source>
</evidence>
<evidence type="ECO:0000256" key="5">
    <source>
        <dbReference type="ARBA" id="ARBA00022832"/>
    </source>
</evidence>
<dbReference type="STRING" id="568069.A0A1J1I930"/>
<dbReference type="OrthoDB" id="434092at2759"/>
<dbReference type="GO" id="GO:0009922">
    <property type="term" value="F:fatty acid elongase activity"/>
    <property type="evidence" value="ECO:0007669"/>
    <property type="project" value="UniProtKB-EC"/>
</dbReference>
<evidence type="ECO:0000256" key="3">
    <source>
        <dbReference type="ARBA" id="ARBA00022679"/>
    </source>
</evidence>
<comment type="catalytic activity">
    <reaction evidence="10">
        <text>a very-long-chain acyl-CoA + malonyl-CoA + H(+) = a very-long-chain 3-oxoacyl-CoA + CO2 + CoA</text>
        <dbReference type="Rhea" id="RHEA:32727"/>
        <dbReference type="ChEBI" id="CHEBI:15378"/>
        <dbReference type="ChEBI" id="CHEBI:16526"/>
        <dbReference type="ChEBI" id="CHEBI:57287"/>
        <dbReference type="ChEBI" id="CHEBI:57384"/>
        <dbReference type="ChEBI" id="CHEBI:90725"/>
        <dbReference type="ChEBI" id="CHEBI:90736"/>
        <dbReference type="EC" id="2.3.1.199"/>
    </reaction>
</comment>
<accession>A0A1J1I930</accession>
<dbReference type="AlphaFoldDB" id="A0A1J1I930"/>
<keyword evidence="2 10" id="KW-0444">Lipid biosynthesis</keyword>
<keyword evidence="7 10" id="KW-0443">Lipid metabolism</keyword>
<reference evidence="11 12" key="1">
    <citation type="submission" date="2015-04" db="EMBL/GenBank/DDBJ databases">
        <authorList>
            <person name="Syromyatnikov M.Y."/>
            <person name="Popov V.N."/>
        </authorList>
    </citation>
    <scope>NUCLEOTIDE SEQUENCE [LARGE SCALE GENOMIC DNA]</scope>
</reference>
<keyword evidence="6 10" id="KW-1133">Transmembrane helix</keyword>
<keyword evidence="8 10" id="KW-0472">Membrane</keyword>
<feature type="transmembrane region" description="Helical" evidence="10">
    <location>
        <begin position="157"/>
        <end position="178"/>
    </location>
</feature>
<keyword evidence="4 10" id="KW-0812">Transmembrane</keyword>
<protein>
    <recommendedName>
        <fullName evidence="10">Elongation of very long chain fatty acids protein</fullName>
        <ecNumber evidence="10">2.3.1.199</ecNumber>
    </recommendedName>
    <alternativeName>
        <fullName evidence="10">Very-long-chain 3-oxoacyl-CoA synthase</fullName>
    </alternativeName>
</protein>
<keyword evidence="3 10" id="KW-0808">Transferase</keyword>
<dbReference type="PANTHER" id="PTHR11157:SF164">
    <property type="entry name" value="ELONGATION OF VERY LONG CHAIN FATTY ACIDS PROTEIN"/>
    <property type="match status" value="1"/>
</dbReference>
<evidence type="ECO:0000256" key="8">
    <source>
        <dbReference type="ARBA" id="ARBA00023136"/>
    </source>
</evidence>
<evidence type="ECO:0000256" key="9">
    <source>
        <dbReference type="ARBA" id="ARBA00023160"/>
    </source>
</evidence>
<feature type="transmembrane region" description="Helical" evidence="10">
    <location>
        <begin position="131"/>
        <end position="151"/>
    </location>
</feature>
<evidence type="ECO:0000256" key="10">
    <source>
        <dbReference type="RuleBase" id="RU361115"/>
    </source>
</evidence>
<evidence type="ECO:0000256" key="1">
    <source>
        <dbReference type="ARBA" id="ARBA00004141"/>
    </source>
</evidence>
<dbReference type="EC" id="2.3.1.199" evidence="10"/>
<dbReference type="GO" id="GO:0042761">
    <property type="term" value="P:very long-chain fatty acid biosynthetic process"/>
    <property type="evidence" value="ECO:0007669"/>
    <property type="project" value="TreeGrafter"/>
</dbReference>
<organism evidence="11 12">
    <name type="scientific">Clunio marinus</name>
    <dbReference type="NCBI Taxonomy" id="568069"/>
    <lineage>
        <taxon>Eukaryota</taxon>
        <taxon>Metazoa</taxon>
        <taxon>Ecdysozoa</taxon>
        <taxon>Arthropoda</taxon>
        <taxon>Hexapoda</taxon>
        <taxon>Insecta</taxon>
        <taxon>Pterygota</taxon>
        <taxon>Neoptera</taxon>
        <taxon>Endopterygota</taxon>
        <taxon>Diptera</taxon>
        <taxon>Nematocera</taxon>
        <taxon>Chironomoidea</taxon>
        <taxon>Chironomidae</taxon>
        <taxon>Clunio</taxon>
    </lineage>
</organism>
<evidence type="ECO:0000313" key="12">
    <source>
        <dbReference type="Proteomes" id="UP000183832"/>
    </source>
</evidence>
<dbReference type="PANTHER" id="PTHR11157">
    <property type="entry name" value="FATTY ACID ACYL TRANSFERASE-RELATED"/>
    <property type="match status" value="1"/>
</dbReference>
<dbReference type="InterPro" id="IPR002076">
    <property type="entry name" value="ELO_fam"/>
</dbReference>
<dbReference type="Pfam" id="PF01151">
    <property type="entry name" value="ELO"/>
    <property type="match status" value="1"/>
</dbReference>
<feature type="transmembrane region" description="Helical" evidence="10">
    <location>
        <begin position="61"/>
        <end position="81"/>
    </location>
</feature>
<comment type="similarity">
    <text evidence="10">Belongs to the ELO family.</text>
</comment>
<keyword evidence="9 10" id="KW-0275">Fatty acid biosynthesis</keyword>
<feature type="transmembrane region" description="Helical" evidence="10">
    <location>
        <begin position="199"/>
        <end position="218"/>
    </location>
</feature>
<dbReference type="GO" id="GO:0030148">
    <property type="term" value="P:sphingolipid biosynthetic process"/>
    <property type="evidence" value="ECO:0007669"/>
    <property type="project" value="TreeGrafter"/>
</dbReference>
<dbReference type="EMBL" id="CVRI01000044">
    <property type="protein sequence ID" value="CRK96723.1"/>
    <property type="molecule type" value="Genomic_DNA"/>
</dbReference>
<keyword evidence="5 10" id="KW-0276">Fatty acid metabolism</keyword>
<dbReference type="Proteomes" id="UP000183832">
    <property type="component" value="Unassembled WGS sequence"/>
</dbReference>
<proteinExistence type="inferred from homology"/>
<feature type="transmembrane region" description="Helical" evidence="10">
    <location>
        <begin position="101"/>
        <end position="124"/>
    </location>
</feature>
<dbReference type="GO" id="GO:0034626">
    <property type="term" value="P:fatty acid elongation, polyunsaturated fatty acid"/>
    <property type="evidence" value="ECO:0007669"/>
    <property type="project" value="TreeGrafter"/>
</dbReference>
<feature type="transmembrane region" description="Helical" evidence="10">
    <location>
        <begin position="16"/>
        <end position="40"/>
    </location>
</feature>
<dbReference type="GO" id="GO:0019367">
    <property type="term" value="P:fatty acid elongation, saturated fatty acid"/>
    <property type="evidence" value="ECO:0007669"/>
    <property type="project" value="TreeGrafter"/>
</dbReference>
<evidence type="ECO:0000256" key="6">
    <source>
        <dbReference type="ARBA" id="ARBA00022989"/>
    </source>
</evidence>
<dbReference type="GO" id="GO:0005789">
    <property type="term" value="C:endoplasmic reticulum membrane"/>
    <property type="evidence" value="ECO:0007669"/>
    <property type="project" value="TreeGrafter"/>
</dbReference>
<comment type="subcellular location">
    <subcellularLocation>
        <location evidence="1">Membrane</location>
        <topology evidence="1">Multi-pass membrane protein</topology>
    </subcellularLocation>
</comment>